<organism evidence="8 9">
    <name type="scientific">Campylobacter ureolyticus</name>
    <dbReference type="NCBI Taxonomy" id="827"/>
    <lineage>
        <taxon>Bacteria</taxon>
        <taxon>Pseudomonadati</taxon>
        <taxon>Campylobacterota</taxon>
        <taxon>Epsilonproteobacteria</taxon>
        <taxon>Campylobacterales</taxon>
        <taxon>Campylobacteraceae</taxon>
        <taxon>Campylobacter</taxon>
    </lineage>
</organism>
<dbReference type="PANTHER" id="PTHR30606">
    <property type="entry name" value="LIPID A BIOSYNTHESIS LAUROYL ACYLTRANSFERASE"/>
    <property type="match status" value="1"/>
</dbReference>
<proteinExistence type="predicted"/>
<evidence type="ECO:0000256" key="5">
    <source>
        <dbReference type="ARBA" id="ARBA00023136"/>
    </source>
</evidence>
<dbReference type="NCBIfam" id="NF006270">
    <property type="entry name" value="PRK08419.1"/>
    <property type="match status" value="1"/>
</dbReference>
<keyword evidence="6 8" id="KW-0012">Acyltransferase</keyword>
<dbReference type="GO" id="GO:0005886">
    <property type="term" value="C:plasma membrane"/>
    <property type="evidence" value="ECO:0007669"/>
    <property type="project" value="UniProtKB-SubCell"/>
</dbReference>
<evidence type="ECO:0000256" key="6">
    <source>
        <dbReference type="ARBA" id="ARBA00023315"/>
    </source>
</evidence>
<sequence length="295" mass="34258">MDKIYLILFYTLWFIVKILPEFALKGFSNLIGILAFYIDKKHKKIVLTNLDMCFENTLTREEKLKIAKNTYRNFARFGIDFIKNQNSTKDKILNKVVFKNEEIFINALNSDRPIIVQTAHFGNWELFSLAIAAKFGPVSIVGRALDSKSMDKILVKNRTQFNIELIEKSGAAKGVLKALKNKRAVGILTDQNTAKKDGIKISFFNKKALHTPAASIFAQKTNALIIPAFIYKNSNKKDEIYFFEPIDIKKFDKNEAILKATQLQADATEKIIRFKPDEYFWFHKRFKHFYEEIYE</sequence>
<evidence type="ECO:0000256" key="3">
    <source>
        <dbReference type="ARBA" id="ARBA00022519"/>
    </source>
</evidence>
<keyword evidence="2" id="KW-1003">Cell membrane</keyword>
<dbReference type="Pfam" id="PF03279">
    <property type="entry name" value="Lip_A_acyltrans"/>
    <property type="match status" value="1"/>
</dbReference>
<reference evidence="8 9" key="1">
    <citation type="submission" date="2017-12" db="EMBL/GenBank/DDBJ databases">
        <title>Phylogenetic diversity of female urinary microbiome.</title>
        <authorList>
            <person name="Thomas-White K."/>
            <person name="Wolfe A.J."/>
        </authorList>
    </citation>
    <scope>NUCLEOTIDE SEQUENCE [LARGE SCALE GENOMIC DNA]</scope>
    <source>
        <strain evidence="8 9">UMB0112</strain>
    </source>
</reference>
<dbReference type="InterPro" id="IPR004960">
    <property type="entry name" value="LipA_acyltrans"/>
</dbReference>
<evidence type="ECO:0000256" key="4">
    <source>
        <dbReference type="ARBA" id="ARBA00022679"/>
    </source>
</evidence>
<comment type="subcellular location">
    <subcellularLocation>
        <location evidence="1">Cell inner membrane</location>
    </subcellularLocation>
</comment>
<dbReference type="GO" id="GO:0016746">
    <property type="term" value="F:acyltransferase activity"/>
    <property type="evidence" value="ECO:0007669"/>
    <property type="project" value="UniProtKB-KW"/>
</dbReference>
<evidence type="ECO:0000256" key="1">
    <source>
        <dbReference type="ARBA" id="ARBA00004533"/>
    </source>
</evidence>
<keyword evidence="3" id="KW-0997">Cell inner membrane</keyword>
<accession>A0A2I1N927</accession>
<name>A0A2I1N927_9BACT</name>
<dbReference type="Proteomes" id="UP000234639">
    <property type="component" value="Unassembled WGS sequence"/>
</dbReference>
<dbReference type="CDD" id="cd07984">
    <property type="entry name" value="LPLAT_LABLAT-like"/>
    <property type="match status" value="1"/>
</dbReference>
<dbReference type="PIRSF" id="PIRSF026649">
    <property type="entry name" value="MsbB"/>
    <property type="match status" value="1"/>
</dbReference>
<evidence type="ECO:0000313" key="8">
    <source>
        <dbReference type="EMBL" id="PKZ28878.1"/>
    </source>
</evidence>
<feature type="transmembrane region" description="Helical" evidence="7">
    <location>
        <begin position="12"/>
        <end position="38"/>
    </location>
</feature>
<evidence type="ECO:0000256" key="2">
    <source>
        <dbReference type="ARBA" id="ARBA00022475"/>
    </source>
</evidence>
<gene>
    <name evidence="8" type="ORF">CYJ41_07185</name>
</gene>
<evidence type="ECO:0000313" key="9">
    <source>
        <dbReference type="Proteomes" id="UP000234639"/>
    </source>
</evidence>
<protein>
    <submittedName>
        <fullName evidence="8">Lipid A biosynthesis acyltransferase</fullName>
    </submittedName>
</protein>
<keyword evidence="7" id="KW-0812">Transmembrane</keyword>
<evidence type="ECO:0000256" key="7">
    <source>
        <dbReference type="SAM" id="Phobius"/>
    </source>
</evidence>
<dbReference type="GO" id="GO:0009247">
    <property type="term" value="P:glycolipid biosynthetic process"/>
    <property type="evidence" value="ECO:0007669"/>
    <property type="project" value="UniProtKB-ARBA"/>
</dbReference>
<dbReference type="AlphaFoldDB" id="A0A2I1N927"/>
<dbReference type="RefSeq" id="WP_101637570.1">
    <property type="nucleotide sequence ID" value="NZ_CAMPWA010000025.1"/>
</dbReference>
<keyword evidence="5 7" id="KW-0472">Membrane</keyword>
<keyword evidence="4 8" id="KW-0808">Transferase</keyword>
<dbReference type="EMBL" id="PKHU01000006">
    <property type="protein sequence ID" value="PKZ28878.1"/>
    <property type="molecule type" value="Genomic_DNA"/>
</dbReference>
<dbReference type="PANTHER" id="PTHR30606:SF9">
    <property type="entry name" value="LIPID A BIOSYNTHESIS LAUROYLTRANSFERASE"/>
    <property type="match status" value="1"/>
</dbReference>
<comment type="caution">
    <text evidence="8">The sequence shown here is derived from an EMBL/GenBank/DDBJ whole genome shotgun (WGS) entry which is preliminary data.</text>
</comment>
<keyword evidence="7" id="KW-1133">Transmembrane helix</keyword>